<dbReference type="EMBL" id="BLLF01001672">
    <property type="protein sequence ID" value="GFH20639.1"/>
    <property type="molecule type" value="Genomic_DNA"/>
</dbReference>
<protein>
    <submittedName>
        <fullName evidence="2">Uncharacterized protein</fullName>
    </submittedName>
</protein>
<accession>A0A699ZM04</accession>
<gene>
    <name evidence="2" type="ORF">HaLaN_17791</name>
</gene>
<evidence type="ECO:0000256" key="1">
    <source>
        <dbReference type="SAM" id="MobiDB-lite"/>
    </source>
</evidence>
<proteinExistence type="predicted"/>
<comment type="caution">
    <text evidence="2">The sequence shown here is derived from an EMBL/GenBank/DDBJ whole genome shotgun (WGS) entry which is preliminary data.</text>
</comment>
<reference evidence="2 3" key="1">
    <citation type="submission" date="2020-02" db="EMBL/GenBank/DDBJ databases">
        <title>Draft genome sequence of Haematococcus lacustris strain NIES-144.</title>
        <authorList>
            <person name="Morimoto D."/>
            <person name="Nakagawa S."/>
            <person name="Yoshida T."/>
            <person name="Sawayama S."/>
        </authorList>
    </citation>
    <scope>NUCLEOTIDE SEQUENCE [LARGE SCALE GENOMIC DNA]</scope>
    <source>
        <strain evidence="2 3">NIES-144</strain>
    </source>
</reference>
<evidence type="ECO:0000313" key="3">
    <source>
        <dbReference type="Proteomes" id="UP000485058"/>
    </source>
</evidence>
<name>A0A699ZM04_HAELA</name>
<dbReference type="Proteomes" id="UP000485058">
    <property type="component" value="Unassembled WGS sequence"/>
</dbReference>
<keyword evidence="3" id="KW-1185">Reference proteome</keyword>
<feature type="non-terminal residue" evidence="2">
    <location>
        <position position="1"/>
    </location>
</feature>
<organism evidence="2 3">
    <name type="scientific">Haematococcus lacustris</name>
    <name type="common">Green alga</name>
    <name type="synonym">Haematococcus pluvialis</name>
    <dbReference type="NCBI Taxonomy" id="44745"/>
    <lineage>
        <taxon>Eukaryota</taxon>
        <taxon>Viridiplantae</taxon>
        <taxon>Chlorophyta</taxon>
        <taxon>core chlorophytes</taxon>
        <taxon>Chlorophyceae</taxon>
        <taxon>CS clade</taxon>
        <taxon>Chlamydomonadales</taxon>
        <taxon>Haematococcaceae</taxon>
        <taxon>Haematococcus</taxon>
    </lineage>
</organism>
<evidence type="ECO:0000313" key="2">
    <source>
        <dbReference type="EMBL" id="GFH20639.1"/>
    </source>
</evidence>
<feature type="region of interest" description="Disordered" evidence="1">
    <location>
        <begin position="1"/>
        <end position="34"/>
    </location>
</feature>
<sequence length="34" mass="3399">MGSSGGMVQGPVDVHPASHAISLAASEDRRGASY</sequence>
<dbReference type="AlphaFoldDB" id="A0A699ZM04"/>